<evidence type="ECO:0000256" key="1">
    <source>
        <dbReference type="ARBA" id="ARBA00001964"/>
    </source>
</evidence>
<accession>A0A2S9YSG0</accession>
<comment type="similarity">
    <text evidence="4">Belongs to the BCKDHA family.</text>
</comment>
<keyword evidence="2 4" id="KW-0560">Oxidoreductase</keyword>
<dbReference type="InterPro" id="IPR050771">
    <property type="entry name" value="Alpha-ketoacid_DH_E1_comp"/>
</dbReference>
<name>A0A2S9YSG0_9BACT</name>
<comment type="catalytic activity">
    <reaction evidence="4">
        <text>N(6)-[(R)-lipoyl]-L-lysyl-[protein] + 3-methyl-2-oxobutanoate + H(+) = N(6)-[(R)-S(8)-2-methylpropanoyldihydrolipoyl]-L-lysyl-[protein] + CO2</text>
        <dbReference type="Rhea" id="RHEA:13457"/>
        <dbReference type="Rhea" id="RHEA-COMP:10474"/>
        <dbReference type="Rhea" id="RHEA-COMP:10497"/>
        <dbReference type="ChEBI" id="CHEBI:11851"/>
        <dbReference type="ChEBI" id="CHEBI:15378"/>
        <dbReference type="ChEBI" id="CHEBI:16526"/>
        <dbReference type="ChEBI" id="CHEBI:83099"/>
        <dbReference type="ChEBI" id="CHEBI:83142"/>
        <dbReference type="EC" id="1.2.4.4"/>
    </reaction>
</comment>
<gene>
    <name evidence="6" type="ORF">ENSA7_23210</name>
</gene>
<evidence type="ECO:0000256" key="4">
    <source>
        <dbReference type="RuleBase" id="RU365014"/>
    </source>
</evidence>
<dbReference type="AlphaFoldDB" id="A0A2S9YSG0"/>
<dbReference type="Gene3D" id="3.40.50.970">
    <property type="match status" value="1"/>
</dbReference>
<evidence type="ECO:0000256" key="3">
    <source>
        <dbReference type="ARBA" id="ARBA00023052"/>
    </source>
</evidence>
<organism evidence="6 7">
    <name type="scientific">Enhygromyxa salina</name>
    <dbReference type="NCBI Taxonomy" id="215803"/>
    <lineage>
        <taxon>Bacteria</taxon>
        <taxon>Pseudomonadati</taxon>
        <taxon>Myxococcota</taxon>
        <taxon>Polyangia</taxon>
        <taxon>Nannocystales</taxon>
        <taxon>Nannocystaceae</taxon>
        <taxon>Enhygromyxa</taxon>
    </lineage>
</organism>
<dbReference type="Pfam" id="PF00676">
    <property type="entry name" value="E1_dh"/>
    <property type="match status" value="1"/>
</dbReference>
<comment type="cofactor">
    <cofactor evidence="1 4">
        <name>thiamine diphosphate</name>
        <dbReference type="ChEBI" id="CHEBI:58937"/>
    </cofactor>
</comment>
<evidence type="ECO:0000313" key="6">
    <source>
        <dbReference type="EMBL" id="PRQ08037.1"/>
    </source>
</evidence>
<comment type="function">
    <text evidence="4">The branched-chain alpha-keto dehydrogenase complex catalyzes the overall conversion of alpha-keto acids to acyl-CoA and CO(2). It contains multiple copies of three enzymatic components: branched-chain alpha-keto acid decarboxylase (E1), lipoamide acyltransferase (E2) and lipoamide dehydrogenase (E3).</text>
</comment>
<dbReference type="PANTHER" id="PTHR43380:SF1">
    <property type="entry name" value="2-OXOISOVALERATE DEHYDROGENASE SUBUNIT ALPHA, MITOCHONDRIAL"/>
    <property type="match status" value="1"/>
</dbReference>
<feature type="domain" description="Dehydrogenase E1 component" evidence="5">
    <location>
        <begin position="53"/>
        <end position="311"/>
    </location>
</feature>
<dbReference type="GO" id="GO:0009083">
    <property type="term" value="P:branched-chain amino acid catabolic process"/>
    <property type="evidence" value="ECO:0007669"/>
    <property type="project" value="TreeGrafter"/>
</dbReference>
<dbReference type="EC" id="1.2.4.4" evidence="4"/>
<dbReference type="EMBL" id="PVNL01000046">
    <property type="protein sequence ID" value="PRQ08037.1"/>
    <property type="molecule type" value="Genomic_DNA"/>
</dbReference>
<dbReference type="InterPro" id="IPR001017">
    <property type="entry name" value="DH_E1"/>
</dbReference>
<comment type="caution">
    <text evidence="6">The sequence shown here is derived from an EMBL/GenBank/DDBJ whole genome shotgun (WGS) entry which is preliminary data.</text>
</comment>
<evidence type="ECO:0000313" key="7">
    <source>
        <dbReference type="Proteomes" id="UP000238823"/>
    </source>
</evidence>
<proteinExistence type="inferred from homology"/>
<evidence type="ECO:0000259" key="5">
    <source>
        <dbReference type="Pfam" id="PF00676"/>
    </source>
</evidence>
<keyword evidence="3 4" id="KW-0786">Thiamine pyrophosphate</keyword>
<reference evidence="6 7" key="1">
    <citation type="submission" date="2018-03" db="EMBL/GenBank/DDBJ databases">
        <title>Draft Genome Sequences of the Obligatory Marine Myxobacteria Enhygromyxa salina SWB007.</title>
        <authorList>
            <person name="Poehlein A."/>
            <person name="Moghaddam J.A."/>
            <person name="Harms H."/>
            <person name="Alanjari M."/>
            <person name="Koenig G.M."/>
            <person name="Daniel R."/>
            <person name="Schaeberle T.F."/>
        </authorList>
    </citation>
    <scope>NUCLEOTIDE SEQUENCE [LARGE SCALE GENOMIC DNA]</scope>
    <source>
        <strain evidence="6 7">SWB007</strain>
    </source>
</reference>
<dbReference type="InterPro" id="IPR029061">
    <property type="entry name" value="THDP-binding"/>
</dbReference>
<dbReference type="RefSeq" id="WP_106089347.1">
    <property type="nucleotide sequence ID" value="NZ_PVNL01000046.1"/>
</dbReference>
<evidence type="ECO:0000256" key="2">
    <source>
        <dbReference type="ARBA" id="ARBA00023002"/>
    </source>
</evidence>
<protein>
    <recommendedName>
        <fullName evidence="4">2-oxoisovalerate dehydrogenase subunit alpha</fullName>
        <ecNumber evidence="4">1.2.4.4</ecNumber>
    </recommendedName>
    <alternativeName>
        <fullName evidence="4">Branched-chain alpha-keto acid dehydrogenase E1 component alpha chain</fullName>
    </alternativeName>
</protein>
<dbReference type="PANTHER" id="PTHR43380">
    <property type="entry name" value="2-OXOISOVALERATE DEHYDROGENASE SUBUNIT ALPHA, MITOCHONDRIAL"/>
    <property type="match status" value="1"/>
</dbReference>
<dbReference type="GO" id="GO:0003863">
    <property type="term" value="F:branched-chain 2-oxo acid dehydrogenase activity"/>
    <property type="evidence" value="ECO:0007669"/>
    <property type="project" value="UniProtKB-EC"/>
</dbReference>
<dbReference type="SUPFAM" id="SSF52518">
    <property type="entry name" value="Thiamin diphosphate-binding fold (THDP-binding)"/>
    <property type="match status" value="1"/>
</dbReference>
<sequence>MQATPWEPEGVEALLDSNGALVDPSAVSGIDLRSYYKKMVAARVLDHKLRRLELPMWASSAGEEAVSVAIGDSVAANDWVFVGNRDAAIGLIRGMPLTELARELLRSPSAPTRGRALPGSISSSAHKIMGACEALGASLGLAAGHAHGQALAGDGAGATLVVFGEGLTTTGMFHESISMAMAHDVPLVFVCKSQLWPDGAPPEAGLLGDSVADRARAAGMWTRRSDGADPLGVKRSIAAALHRAHDGAGPSLVEVVVTSITRDPPAERDPIERMRRLLDSRGEWTQTFQDVSEAEINGQLEKAFEQAQTDGGPA</sequence>
<dbReference type="OrthoDB" id="9766715at2"/>
<dbReference type="Proteomes" id="UP000238823">
    <property type="component" value="Unassembled WGS sequence"/>
</dbReference>